<evidence type="ECO:0008006" key="3">
    <source>
        <dbReference type="Google" id="ProtNLM"/>
    </source>
</evidence>
<feature type="non-terminal residue" evidence="1">
    <location>
        <position position="148"/>
    </location>
</feature>
<sequence length="148" mass="16091">MSVTGLTSLTDPLNRHTLTSSIVDGTSYVVPGTGLSMLPQVGQSSLPLSLTQDGFYDAELLDGRRGLVPSNFVQKLVGDDLLDFHQSVVQGLRDCDDSASTNIPQDLDYHHGHPVEFYSKRTIGDYDLGDIIEEEEEEEDADHAGEGP</sequence>
<keyword evidence="2" id="KW-1185">Reference proteome</keyword>
<dbReference type="GO" id="GO:0045202">
    <property type="term" value="C:synapse"/>
    <property type="evidence" value="ECO:0007669"/>
    <property type="project" value="GOC"/>
</dbReference>
<dbReference type="Proteomes" id="UP000479000">
    <property type="component" value="Unassembled WGS sequence"/>
</dbReference>
<dbReference type="OrthoDB" id="4158657at2759"/>
<dbReference type="InterPro" id="IPR036028">
    <property type="entry name" value="SH3-like_dom_sf"/>
</dbReference>
<name>A0A6H5G0R2_9HEMI</name>
<proteinExistence type="predicted"/>
<dbReference type="AlphaFoldDB" id="A0A6H5G0R2"/>
<organism evidence="1 2">
    <name type="scientific">Nesidiocoris tenuis</name>
    <dbReference type="NCBI Taxonomy" id="355587"/>
    <lineage>
        <taxon>Eukaryota</taxon>
        <taxon>Metazoa</taxon>
        <taxon>Ecdysozoa</taxon>
        <taxon>Arthropoda</taxon>
        <taxon>Hexapoda</taxon>
        <taxon>Insecta</taxon>
        <taxon>Pterygota</taxon>
        <taxon>Neoptera</taxon>
        <taxon>Paraneoptera</taxon>
        <taxon>Hemiptera</taxon>
        <taxon>Heteroptera</taxon>
        <taxon>Panheteroptera</taxon>
        <taxon>Cimicomorpha</taxon>
        <taxon>Miridae</taxon>
        <taxon>Dicyphina</taxon>
        <taxon>Nesidiocoris</taxon>
    </lineage>
</organism>
<protein>
    <recommendedName>
        <fullName evidence="3">SH3 domain-containing protein</fullName>
    </recommendedName>
</protein>
<dbReference type="EMBL" id="CADCXU010004032">
    <property type="protein sequence ID" value="CAA9995769.1"/>
    <property type="molecule type" value="Genomic_DNA"/>
</dbReference>
<dbReference type="SUPFAM" id="SSF50044">
    <property type="entry name" value="SH3-domain"/>
    <property type="match status" value="1"/>
</dbReference>
<gene>
    <name evidence="1" type="ORF">NTEN_LOCUS2523</name>
</gene>
<dbReference type="GO" id="GO:0007274">
    <property type="term" value="P:neuromuscular synaptic transmission"/>
    <property type="evidence" value="ECO:0007669"/>
    <property type="project" value="TreeGrafter"/>
</dbReference>
<accession>A0A6H5G0R2</accession>
<dbReference type="PANTHER" id="PTHR14234:SF19">
    <property type="entry name" value="RIM-BINDING PROTEIN, ISOFORM F"/>
    <property type="match status" value="1"/>
</dbReference>
<dbReference type="PANTHER" id="PTHR14234">
    <property type="entry name" value="RIM BINDING PROTEIN-RELATED"/>
    <property type="match status" value="1"/>
</dbReference>
<dbReference type="Gene3D" id="2.30.30.40">
    <property type="entry name" value="SH3 Domains"/>
    <property type="match status" value="1"/>
</dbReference>
<evidence type="ECO:0000313" key="2">
    <source>
        <dbReference type="Proteomes" id="UP000479000"/>
    </source>
</evidence>
<dbReference type="InterPro" id="IPR040325">
    <property type="entry name" value="RIMBP1/2/3"/>
</dbReference>
<reference evidence="1 2" key="1">
    <citation type="submission" date="2020-02" db="EMBL/GenBank/DDBJ databases">
        <authorList>
            <person name="Ferguson B K."/>
        </authorList>
    </citation>
    <scope>NUCLEOTIDE SEQUENCE [LARGE SCALE GENOMIC DNA]</scope>
</reference>
<evidence type="ECO:0000313" key="1">
    <source>
        <dbReference type="EMBL" id="CAA9995769.1"/>
    </source>
</evidence>